<dbReference type="Gene3D" id="1.10.1410.10">
    <property type="match status" value="1"/>
</dbReference>
<name>A0A3P7WEG1_RODNA</name>
<reference evidence="1 2" key="1">
    <citation type="submission" date="2018-11" db="EMBL/GenBank/DDBJ databases">
        <authorList>
            <consortium name="Pathogen Informatics"/>
        </authorList>
    </citation>
    <scope>NUCLEOTIDE SEQUENCE [LARGE SCALE GENOMIC DNA]</scope>
</reference>
<organism evidence="1 2">
    <name type="scientific">Rodentolepis nana</name>
    <name type="common">Dwarf tapeworm</name>
    <name type="synonym">Hymenolepis nana</name>
    <dbReference type="NCBI Taxonomy" id="102285"/>
    <lineage>
        <taxon>Eukaryota</taxon>
        <taxon>Metazoa</taxon>
        <taxon>Spiralia</taxon>
        <taxon>Lophotrochozoa</taxon>
        <taxon>Platyhelminthes</taxon>
        <taxon>Cestoda</taxon>
        <taxon>Eucestoda</taxon>
        <taxon>Cyclophyllidea</taxon>
        <taxon>Hymenolepididae</taxon>
        <taxon>Rodentolepis</taxon>
    </lineage>
</organism>
<dbReference type="OrthoDB" id="407432at2759"/>
<dbReference type="EMBL" id="UZAE01013998">
    <property type="protein sequence ID" value="VDO12075.1"/>
    <property type="molecule type" value="Genomic_DNA"/>
</dbReference>
<evidence type="ECO:0000313" key="2">
    <source>
        <dbReference type="Proteomes" id="UP000278807"/>
    </source>
</evidence>
<evidence type="ECO:0000313" key="1">
    <source>
        <dbReference type="EMBL" id="VDO12075.1"/>
    </source>
</evidence>
<dbReference type="Proteomes" id="UP000278807">
    <property type="component" value="Unassembled WGS sequence"/>
</dbReference>
<protein>
    <submittedName>
        <fullName evidence="1">Uncharacterized protein</fullName>
    </submittedName>
</protein>
<dbReference type="AlphaFoldDB" id="A0A3P7WEG1"/>
<accession>A0A3P7WEG1</accession>
<keyword evidence="2" id="KW-1185">Reference proteome</keyword>
<dbReference type="SUPFAM" id="SSF81631">
    <property type="entry name" value="PAP/OAS1 substrate-binding domain"/>
    <property type="match status" value="1"/>
</dbReference>
<sequence>MSRFTRFFLENELHASPINFSQHPDKFRNEITNIKVRDVLSVYASLMQWALRRENVKHAFSPYQESDNLPRRMGGISSYTYCLMMIFHLQQKGYLPCLQTAYVGDTKLIICEHNDCNVWFQTDEDVVVSHHSS</sequence>
<gene>
    <name evidence="1" type="ORF">HNAJ_LOCUS12059</name>
</gene>
<proteinExistence type="predicted"/>